<dbReference type="NCBIfam" id="TIGR00658">
    <property type="entry name" value="orni_carb_tr"/>
    <property type="match status" value="1"/>
</dbReference>
<comment type="catalytic activity">
    <reaction evidence="6 7">
        <text>carbamoyl phosphate + L-ornithine = L-citrulline + phosphate + H(+)</text>
        <dbReference type="Rhea" id="RHEA:19513"/>
        <dbReference type="ChEBI" id="CHEBI:15378"/>
        <dbReference type="ChEBI" id="CHEBI:43474"/>
        <dbReference type="ChEBI" id="CHEBI:46911"/>
        <dbReference type="ChEBI" id="CHEBI:57743"/>
        <dbReference type="ChEBI" id="CHEBI:58228"/>
        <dbReference type="EC" id="2.1.3.3"/>
    </reaction>
</comment>
<feature type="binding site" evidence="7">
    <location>
        <begin position="138"/>
        <end position="141"/>
    </location>
    <ligand>
        <name>carbamoyl phosphate</name>
        <dbReference type="ChEBI" id="CHEBI:58228"/>
    </ligand>
</feature>
<comment type="subcellular location">
    <subcellularLocation>
        <location evidence="7">Cytoplasm</location>
    </subcellularLocation>
</comment>
<dbReference type="InterPro" id="IPR002292">
    <property type="entry name" value="Orn/put_carbamltrans"/>
</dbReference>
<feature type="binding site" evidence="7">
    <location>
        <position position="169"/>
    </location>
    <ligand>
        <name>L-ornithine</name>
        <dbReference type="ChEBI" id="CHEBI:46911"/>
    </ligand>
</feature>
<comment type="pathway">
    <text evidence="2">Amino-acid biosynthesis; L-arginine biosynthesis; L-arginine from L-ornithine and carbamoyl phosphate: step 1/3.</text>
</comment>
<feature type="binding site" evidence="7">
    <location>
        <position position="111"/>
    </location>
    <ligand>
        <name>carbamoyl phosphate</name>
        <dbReference type="ChEBI" id="CHEBI:58228"/>
    </ligand>
</feature>
<dbReference type="GO" id="GO:0016597">
    <property type="term" value="F:amino acid binding"/>
    <property type="evidence" value="ECO:0007669"/>
    <property type="project" value="InterPro"/>
</dbReference>
<dbReference type="InterPro" id="IPR024904">
    <property type="entry name" value="OTCase_ArgI"/>
</dbReference>
<dbReference type="GO" id="GO:0005737">
    <property type="term" value="C:cytoplasm"/>
    <property type="evidence" value="ECO:0007669"/>
    <property type="project" value="UniProtKB-SubCell"/>
</dbReference>
<evidence type="ECO:0000313" key="11">
    <source>
        <dbReference type="Proteomes" id="UP000325797"/>
    </source>
</evidence>
<dbReference type="GO" id="GO:0042450">
    <property type="term" value="P:L-arginine biosynthetic process via ornithine"/>
    <property type="evidence" value="ECO:0007669"/>
    <property type="project" value="UniProtKB-UniRule"/>
</dbReference>
<evidence type="ECO:0000256" key="1">
    <source>
        <dbReference type="ARBA" id="ARBA00003822"/>
    </source>
</evidence>
<proteinExistence type="inferred from homology"/>
<feature type="domain" description="Aspartate/ornithine carbamoyltransferase Asp/Orn-binding" evidence="8">
    <location>
        <begin position="158"/>
        <end position="306"/>
    </location>
</feature>
<dbReference type="InterPro" id="IPR006132">
    <property type="entry name" value="Asp/Orn_carbamoyltranf_P-bd"/>
</dbReference>
<dbReference type="RefSeq" id="WP_151114917.1">
    <property type="nucleotide sequence ID" value="NZ_CP042582.1"/>
</dbReference>
<dbReference type="HAMAP" id="MF_01109">
    <property type="entry name" value="OTCase"/>
    <property type="match status" value="1"/>
</dbReference>
<dbReference type="OrthoDB" id="9802587at2"/>
<dbReference type="InterPro" id="IPR036901">
    <property type="entry name" value="Asp/Orn_carbamoylTrfase_sf"/>
</dbReference>
<dbReference type="GO" id="GO:0019240">
    <property type="term" value="P:citrulline biosynthetic process"/>
    <property type="evidence" value="ECO:0007669"/>
    <property type="project" value="TreeGrafter"/>
</dbReference>
<dbReference type="Pfam" id="PF00185">
    <property type="entry name" value="OTCace"/>
    <property type="match status" value="1"/>
</dbReference>
<dbReference type="EC" id="2.1.3.3" evidence="4 7"/>
<keyword evidence="5 7" id="KW-0808">Transferase</keyword>
<accession>A0A5J6MTU9</accession>
<dbReference type="PRINTS" id="PR00100">
    <property type="entry name" value="AOTCASE"/>
</dbReference>
<reference evidence="10 11" key="1">
    <citation type="submission" date="2019-08" db="EMBL/GenBank/DDBJ databases">
        <title>Hyperibacter terrae gen. nov., sp. nov. and Hyperibacter viscosus sp. nov., two new members in the family Rhodospirillaceae isolated from the rhizosphere of Hypericum perforatum.</title>
        <authorList>
            <person name="Noviana Z."/>
        </authorList>
    </citation>
    <scope>NUCLEOTIDE SEQUENCE [LARGE SCALE GENOMIC DNA]</scope>
    <source>
        <strain evidence="10 11">R5959</strain>
    </source>
</reference>
<evidence type="ECO:0000256" key="5">
    <source>
        <dbReference type="ARBA" id="ARBA00022679"/>
    </source>
</evidence>
<dbReference type="FunFam" id="3.40.50.1370:FF:000008">
    <property type="entry name" value="Ornithine carbamoyltransferase"/>
    <property type="match status" value="1"/>
</dbReference>
<dbReference type="EMBL" id="CP042582">
    <property type="protein sequence ID" value="QEX20691.1"/>
    <property type="molecule type" value="Genomic_DNA"/>
</dbReference>
<protein>
    <recommendedName>
        <fullName evidence="4 7">Ornithine carbamoyltransferase</fullName>
        <shortName evidence="7">OTCase</shortName>
        <ecNumber evidence="4 7">2.1.3.3</ecNumber>
    </recommendedName>
</protein>
<keyword evidence="11" id="KW-1185">Reference proteome</keyword>
<gene>
    <name evidence="10" type="primary">argF</name>
    <name evidence="10" type="ORF">FRZ61_06100</name>
</gene>
<feature type="binding site" evidence="7">
    <location>
        <position position="229"/>
    </location>
    <ligand>
        <name>L-ornithine</name>
        <dbReference type="ChEBI" id="CHEBI:46911"/>
    </ligand>
</feature>
<feature type="binding site" evidence="7">
    <location>
        <begin position="233"/>
        <end position="234"/>
    </location>
    <ligand>
        <name>L-ornithine</name>
        <dbReference type="ChEBI" id="CHEBI:46911"/>
    </ligand>
</feature>
<dbReference type="InterPro" id="IPR006130">
    <property type="entry name" value="Asp/Orn_carbamoylTrfase"/>
</dbReference>
<dbReference type="GO" id="GO:0004585">
    <property type="term" value="F:ornithine carbamoyltransferase activity"/>
    <property type="evidence" value="ECO:0007669"/>
    <property type="project" value="UniProtKB-UniRule"/>
</dbReference>
<dbReference type="Pfam" id="PF02729">
    <property type="entry name" value="OTCace_N"/>
    <property type="match status" value="1"/>
</dbReference>
<sequence length="311" mass="33513">MSSSSAGKTPRHFLDLDKLDTATLRQILDAGHACKKGKVPGGKDKPLAGKSLALIFEKPSTRTRVSFELGIKELGGEAVVLERDAMQLGRGETVADTARVLSRYVDCIMVRTTKEEKLLELAENATVPVINGLTDRTHPCQLMADVMTFEEHRGPIAGKRIAWIGDGNNMATSWTHAAVRFGFELQIACPPQLTPPGQVLGWAKAEKGKVHVTADPKEAVKGADCVVTDVWVSMGDTDAMGRHVLLAPYQVTEGLMGQAKPGAIFMHCLPAHRGEEVTAGVIDGPQSVVWDEAENRLHAQKGILLWALGAI</sequence>
<evidence type="ECO:0000256" key="4">
    <source>
        <dbReference type="ARBA" id="ARBA00013007"/>
    </source>
</evidence>
<dbReference type="SUPFAM" id="SSF53671">
    <property type="entry name" value="Aspartate/ornithine carbamoyltransferase"/>
    <property type="match status" value="1"/>
</dbReference>
<organism evidence="10 11">
    <name type="scientific">Hypericibacter adhaerens</name>
    <dbReference type="NCBI Taxonomy" id="2602016"/>
    <lineage>
        <taxon>Bacteria</taxon>
        <taxon>Pseudomonadati</taxon>
        <taxon>Pseudomonadota</taxon>
        <taxon>Alphaproteobacteria</taxon>
        <taxon>Rhodospirillales</taxon>
        <taxon>Dongiaceae</taxon>
        <taxon>Hypericibacter</taxon>
    </lineage>
</organism>
<evidence type="ECO:0000256" key="2">
    <source>
        <dbReference type="ARBA" id="ARBA00004975"/>
    </source>
</evidence>
<feature type="binding site" evidence="7">
    <location>
        <position position="296"/>
    </location>
    <ligand>
        <name>carbamoyl phosphate</name>
        <dbReference type="ChEBI" id="CHEBI:58228"/>
    </ligand>
</feature>
<comment type="function">
    <text evidence="1">Reversibly catalyzes the transfer of the carbamoyl group from carbamoyl phosphate (CP) to the N(epsilon) atom of ornithine (ORN) to produce L-citrulline.</text>
</comment>
<evidence type="ECO:0000259" key="9">
    <source>
        <dbReference type="Pfam" id="PF02729"/>
    </source>
</evidence>
<comment type="similarity">
    <text evidence="3 7">Belongs to the aspartate/ornithine carbamoyltransferase superfamily. OTCase family.</text>
</comment>
<feature type="binding site" evidence="7">
    <location>
        <begin position="268"/>
        <end position="269"/>
    </location>
    <ligand>
        <name>carbamoyl phosphate</name>
        <dbReference type="ChEBI" id="CHEBI:58228"/>
    </ligand>
</feature>
<dbReference type="KEGG" id="hadh:FRZ61_06100"/>
<dbReference type="AlphaFoldDB" id="A0A5J6MTU9"/>
<dbReference type="Proteomes" id="UP000325797">
    <property type="component" value="Chromosome"/>
</dbReference>
<keyword evidence="7" id="KW-0963">Cytoplasm</keyword>
<feature type="binding site" evidence="7">
    <location>
        <begin position="60"/>
        <end position="63"/>
    </location>
    <ligand>
        <name>carbamoyl phosphate</name>
        <dbReference type="ChEBI" id="CHEBI:58228"/>
    </ligand>
</feature>
<name>A0A5J6MTU9_9PROT</name>
<evidence type="ECO:0000259" key="8">
    <source>
        <dbReference type="Pfam" id="PF00185"/>
    </source>
</evidence>
<evidence type="ECO:0000256" key="6">
    <source>
        <dbReference type="ARBA" id="ARBA00048772"/>
    </source>
</evidence>
<dbReference type="PANTHER" id="PTHR45753:SF3">
    <property type="entry name" value="ORNITHINE TRANSCARBAMYLASE, MITOCHONDRIAL"/>
    <property type="match status" value="1"/>
</dbReference>
<feature type="domain" description="Aspartate/ornithine carbamoyltransferase carbamoyl-P binding" evidence="9">
    <location>
        <begin position="11"/>
        <end position="151"/>
    </location>
</feature>
<dbReference type="PROSITE" id="PS00097">
    <property type="entry name" value="CARBAMOYLTRANSFERASE"/>
    <property type="match status" value="1"/>
</dbReference>
<evidence type="ECO:0000256" key="3">
    <source>
        <dbReference type="ARBA" id="ARBA00007805"/>
    </source>
</evidence>
<dbReference type="NCBIfam" id="NF001986">
    <property type="entry name" value="PRK00779.1"/>
    <property type="match status" value="1"/>
</dbReference>
<evidence type="ECO:0000313" key="10">
    <source>
        <dbReference type="EMBL" id="QEX20691.1"/>
    </source>
</evidence>
<dbReference type="PRINTS" id="PR00102">
    <property type="entry name" value="OTCASE"/>
</dbReference>
<evidence type="ECO:0000256" key="7">
    <source>
        <dbReference type="HAMAP-Rule" id="MF_01109"/>
    </source>
</evidence>
<feature type="binding site" evidence="7">
    <location>
        <position position="87"/>
    </location>
    <ligand>
        <name>carbamoyl phosphate</name>
        <dbReference type="ChEBI" id="CHEBI:58228"/>
    </ligand>
</feature>
<dbReference type="Gene3D" id="3.40.50.1370">
    <property type="entry name" value="Aspartate/ornithine carbamoyltransferase"/>
    <property type="match status" value="2"/>
</dbReference>
<dbReference type="InterPro" id="IPR006131">
    <property type="entry name" value="Asp_carbamoyltransf_Asp/Orn-bd"/>
</dbReference>
<dbReference type="PANTHER" id="PTHR45753">
    <property type="entry name" value="ORNITHINE CARBAMOYLTRANSFERASE, MITOCHONDRIAL"/>
    <property type="match status" value="1"/>
</dbReference>